<dbReference type="Proteomes" id="UP000546244">
    <property type="component" value="Unassembled WGS sequence"/>
</dbReference>
<accession>A0A7X1DSJ6</accession>
<sequence length="118" mass="13664">MAKLQRTIYLSEENDQFVSDAREQSKRTASDEVDHIITKYRLLVQEKEQQNYLLAISRESDMKLEVLIEVVNAFLLQLPEDVPVTNSTMLESPTITAAKQIISERIQDKVNKQRDPML</sequence>
<comment type="caution">
    <text evidence="2">The sequence shown here is derived from an EMBL/GenBank/DDBJ whole genome shotgun (WGS) entry which is preliminary data.</text>
</comment>
<dbReference type="EMBL" id="JAARMV010000007">
    <property type="protein sequence ID" value="MBC2373615.1"/>
    <property type="molecule type" value="Genomic_DNA"/>
</dbReference>
<dbReference type="AlphaFoldDB" id="A0A7X1DSJ6"/>
<organism evidence="2 4">
    <name type="scientific">Listeria booriae</name>
    <dbReference type="NCBI Taxonomy" id="1552123"/>
    <lineage>
        <taxon>Bacteria</taxon>
        <taxon>Bacillati</taxon>
        <taxon>Bacillota</taxon>
        <taxon>Bacilli</taxon>
        <taxon>Bacillales</taxon>
        <taxon>Listeriaceae</taxon>
        <taxon>Listeria</taxon>
    </lineage>
</organism>
<dbReference type="EMBL" id="JAAROL010000010">
    <property type="protein sequence ID" value="MBC1333448.1"/>
    <property type="molecule type" value="Genomic_DNA"/>
</dbReference>
<gene>
    <name evidence="1" type="ORF">HB759_15995</name>
    <name evidence="2" type="ORF">HBP98_16510</name>
</gene>
<name>A0A7X1DSJ6_9LIST</name>
<evidence type="ECO:0000313" key="3">
    <source>
        <dbReference type="Proteomes" id="UP000532866"/>
    </source>
</evidence>
<evidence type="ECO:0000313" key="4">
    <source>
        <dbReference type="Proteomes" id="UP000546244"/>
    </source>
</evidence>
<evidence type="ECO:0000313" key="1">
    <source>
        <dbReference type="EMBL" id="MBC1333448.1"/>
    </source>
</evidence>
<reference evidence="3 4" key="1">
    <citation type="submission" date="2020-03" db="EMBL/GenBank/DDBJ databases">
        <title>Soil Listeria distribution.</title>
        <authorList>
            <person name="Liao J."/>
            <person name="Wiedmann M."/>
        </authorList>
    </citation>
    <scope>NUCLEOTIDE SEQUENCE [LARGE SCALE GENOMIC DNA]</scope>
    <source>
        <strain evidence="1 3">FSL L7-1833</strain>
        <strain evidence="2 4">FSL L7-1850</strain>
    </source>
</reference>
<protein>
    <submittedName>
        <fullName evidence="2">Uncharacterized protein</fullName>
    </submittedName>
</protein>
<evidence type="ECO:0000313" key="2">
    <source>
        <dbReference type="EMBL" id="MBC2373615.1"/>
    </source>
</evidence>
<dbReference type="Proteomes" id="UP000532866">
    <property type="component" value="Unassembled WGS sequence"/>
</dbReference>
<dbReference type="RefSeq" id="WP_185375145.1">
    <property type="nucleotide sequence ID" value="NZ_JAARMV010000007.1"/>
</dbReference>
<proteinExistence type="predicted"/>